<dbReference type="AlphaFoldDB" id="A0A917X4E5"/>
<reference evidence="1" key="2">
    <citation type="submission" date="2020-09" db="EMBL/GenBank/DDBJ databases">
        <authorList>
            <person name="Sun Q."/>
            <person name="Ohkuma M."/>
        </authorList>
    </citation>
    <scope>NUCLEOTIDE SEQUENCE</scope>
    <source>
        <strain evidence="1">JCM 19831</strain>
    </source>
</reference>
<comment type="caution">
    <text evidence="1">The sequence shown here is derived from an EMBL/GenBank/DDBJ whole genome shotgun (WGS) entry which is preliminary data.</text>
</comment>
<dbReference type="RefSeq" id="WP_229836298.1">
    <property type="nucleotide sequence ID" value="NZ_BMPI01000051.1"/>
</dbReference>
<dbReference type="EMBL" id="BMPI01000051">
    <property type="protein sequence ID" value="GGM65075.1"/>
    <property type="molecule type" value="Genomic_DNA"/>
</dbReference>
<organism evidence="1 2">
    <name type="scientific">Dactylosporangium sucinum</name>
    <dbReference type="NCBI Taxonomy" id="1424081"/>
    <lineage>
        <taxon>Bacteria</taxon>
        <taxon>Bacillati</taxon>
        <taxon>Actinomycetota</taxon>
        <taxon>Actinomycetes</taxon>
        <taxon>Micromonosporales</taxon>
        <taxon>Micromonosporaceae</taxon>
        <taxon>Dactylosporangium</taxon>
    </lineage>
</organism>
<dbReference type="Proteomes" id="UP000642070">
    <property type="component" value="Unassembled WGS sequence"/>
</dbReference>
<gene>
    <name evidence="1" type="ORF">GCM10007977_078190</name>
</gene>
<evidence type="ECO:0000313" key="2">
    <source>
        <dbReference type="Proteomes" id="UP000642070"/>
    </source>
</evidence>
<evidence type="ECO:0000313" key="1">
    <source>
        <dbReference type="EMBL" id="GGM65075.1"/>
    </source>
</evidence>
<reference evidence="1" key="1">
    <citation type="journal article" date="2014" name="Int. J. Syst. Evol. Microbiol.">
        <title>Complete genome sequence of Corynebacterium casei LMG S-19264T (=DSM 44701T), isolated from a smear-ripened cheese.</title>
        <authorList>
            <consortium name="US DOE Joint Genome Institute (JGI-PGF)"/>
            <person name="Walter F."/>
            <person name="Albersmeier A."/>
            <person name="Kalinowski J."/>
            <person name="Ruckert C."/>
        </authorList>
    </citation>
    <scope>NUCLEOTIDE SEQUENCE</scope>
    <source>
        <strain evidence="1">JCM 19831</strain>
    </source>
</reference>
<proteinExistence type="predicted"/>
<name>A0A917X4E5_9ACTN</name>
<evidence type="ECO:0008006" key="3">
    <source>
        <dbReference type="Google" id="ProtNLM"/>
    </source>
</evidence>
<accession>A0A917X4E5</accession>
<keyword evidence="2" id="KW-1185">Reference proteome</keyword>
<sequence length="308" mass="34008">MARLRLSQKRIIAAAQLGDAGVTRGRLRWELSKGRWQTVLPSVYAMFDGPLQEQQRLIAALLYGGPAAQLTGAAALGVHGLRNVPKDRFIRVLVPVGRRVRSSGFVRIHRTTRPDPFARPNGVLRLTSPARSVVEAGRLCDDRRRVRAMVAESVQSGLCRPDELVRELGRAARAGTAALRASVREVVDGVRSVAEGEARTLLRRSRVLPEMVWNPALSTPAGAPLPTPDGWVADVDLALEIDSRAYHLSPEDWERTMRHHARLAAAGAVVLHFSPRQVRDDPRGFVETVERAYLARLSEGYRSRIHAS</sequence>
<protein>
    <recommendedName>
        <fullName evidence="3">DUF559 domain-containing protein</fullName>
    </recommendedName>
</protein>